<accession>A0A6J7WB02</accession>
<organism evidence="1">
    <name type="scientific">uncultured Caudovirales phage</name>
    <dbReference type="NCBI Taxonomy" id="2100421"/>
    <lineage>
        <taxon>Viruses</taxon>
        <taxon>Duplodnaviria</taxon>
        <taxon>Heunggongvirae</taxon>
        <taxon>Uroviricota</taxon>
        <taxon>Caudoviricetes</taxon>
        <taxon>Peduoviridae</taxon>
        <taxon>Maltschvirus</taxon>
        <taxon>Maltschvirus maltsch</taxon>
    </lineage>
</organism>
<protein>
    <submittedName>
        <fullName evidence="1">Uncharacterized protein</fullName>
    </submittedName>
</protein>
<name>A0A6J7WB02_9CAUD</name>
<dbReference type="EMBL" id="LR798221">
    <property type="protein sequence ID" value="CAB5194511.1"/>
    <property type="molecule type" value="Genomic_DNA"/>
</dbReference>
<gene>
    <name evidence="1" type="ORF">UFOVP175_2</name>
</gene>
<reference evidence="1" key="1">
    <citation type="submission" date="2020-05" db="EMBL/GenBank/DDBJ databases">
        <authorList>
            <person name="Chiriac C."/>
            <person name="Salcher M."/>
            <person name="Ghai R."/>
            <person name="Kavagutti S V."/>
        </authorList>
    </citation>
    <scope>NUCLEOTIDE SEQUENCE</scope>
</reference>
<proteinExistence type="predicted"/>
<sequence>MSRLGLGLGLGQPHRLGAGGIPPDPPIERRDILCENGDYLVQENGGHLVITFGTFDSLLTEAGDFLVQENGGKIVLAIY</sequence>
<evidence type="ECO:0000313" key="1">
    <source>
        <dbReference type="EMBL" id="CAB5194511.1"/>
    </source>
</evidence>